<dbReference type="GO" id="GO:0090729">
    <property type="term" value="F:toxin activity"/>
    <property type="evidence" value="ECO:0007669"/>
    <property type="project" value="UniProtKB-KW"/>
</dbReference>
<dbReference type="PROSITE" id="PS00135">
    <property type="entry name" value="TRYPSIN_SER"/>
    <property type="match status" value="1"/>
</dbReference>
<evidence type="ECO:0000256" key="4">
    <source>
        <dbReference type="ARBA" id="ARBA00023240"/>
    </source>
</evidence>
<comment type="function">
    <text evidence="5">Fibrinolytic activity; shows preferential cleavage of Arg-Gly bonds in all three fibrinogen chains. Contact with the caterpillars causes severe bleeding, due the anticoagulant effect of the protein.</text>
</comment>
<evidence type="ECO:0000256" key="2">
    <source>
        <dbReference type="ARBA" id="ARBA00022656"/>
    </source>
</evidence>
<dbReference type="Pfam" id="PF00089">
    <property type="entry name" value="Trypsin"/>
    <property type="match status" value="1"/>
</dbReference>
<keyword evidence="7" id="KW-0378">Hydrolase</keyword>
<dbReference type="PRINTS" id="PR00722">
    <property type="entry name" value="CHYMOTRYPSIN"/>
</dbReference>
<keyword evidence="3" id="KW-1015">Disulfide bond</keyword>
<dbReference type="GO" id="GO:0005576">
    <property type="term" value="C:extracellular region"/>
    <property type="evidence" value="ECO:0007669"/>
    <property type="project" value="UniProtKB-SubCell"/>
</dbReference>
<dbReference type="InterPro" id="IPR043504">
    <property type="entry name" value="Peptidase_S1_PA_chymotrypsin"/>
</dbReference>
<dbReference type="InterPro" id="IPR001314">
    <property type="entry name" value="Peptidase_S1A"/>
</dbReference>
<dbReference type="InterPro" id="IPR009003">
    <property type="entry name" value="Peptidase_S1_PA"/>
</dbReference>
<dbReference type="PROSITE" id="PS00134">
    <property type="entry name" value="TRYPSIN_HIS"/>
    <property type="match status" value="1"/>
</dbReference>
<proteinExistence type="predicted"/>
<keyword evidence="6" id="KW-1205">Fibrinolytic toxin</keyword>
<comment type="subcellular location">
    <subcellularLocation>
        <location evidence="1">Secreted</location>
        <location evidence="1">Extracellular space</location>
    </subcellularLocation>
</comment>
<evidence type="ECO:0000313" key="7">
    <source>
        <dbReference type="EMBL" id="OWR46476.1"/>
    </source>
</evidence>
<organism evidence="7 8">
    <name type="scientific">Danaus plexippus plexippus</name>
    <dbReference type="NCBI Taxonomy" id="278856"/>
    <lineage>
        <taxon>Eukaryota</taxon>
        <taxon>Metazoa</taxon>
        <taxon>Ecdysozoa</taxon>
        <taxon>Arthropoda</taxon>
        <taxon>Hexapoda</taxon>
        <taxon>Insecta</taxon>
        <taxon>Pterygota</taxon>
        <taxon>Neoptera</taxon>
        <taxon>Endopterygota</taxon>
        <taxon>Lepidoptera</taxon>
        <taxon>Glossata</taxon>
        <taxon>Ditrysia</taxon>
        <taxon>Papilionoidea</taxon>
        <taxon>Nymphalidae</taxon>
        <taxon>Danainae</taxon>
        <taxon>Danaini</taxon>
        <taxon>Danaina</taxon>
        <taxon>Danaus</taxon>
        <taxon>Danaus</taxon>
    </lineage>
</organism>
<dbReference type="PANTHER" id="PTHR24260:SF134">
    <property type="entry name" value="AT07769P-RELATED"/>
    <property type="match status" value="1"/>
</dbReference>
<name>A0A212EYA6_DANPL</name>
<reference evidence="7 8" key="1">
    <citation type="journal article" date="2011" name="Cell">
        <title>The monarch butterfly genome yields insights into long-distance migration.</title>
        <authorList>
            <person name="Zhan S."/>
            <person name="Merlin C."/>
            <person name="Boore J.L."/>
            <person name="Reppert S.M."/>
        </authorList>
    </citation>
    <scope>NUCLEOTIDE SEQUENCE [LARGE SCALE GENOMIC DNA]</scope>
    <source>
        <strain evidence="7">F-2</strain>
    </source>
</reference>
<dbReference type="PANTHER" id="PTHR24260">
    <property type="match status" value="1"/>
</dbReference>
<dbReference type="STRING" id="278856.A0A212EYA6"/>
<dbReference type="eggNOG" id="KOG3627">
    <property type="taxonomic scope" value="Eukaryota"/>
</dbReference>
<dbReference type="GO" id="GO:0006508">
    <property type="term" value="P:proteolysis"/>
    <property type="evidence" value="ECO:0007669"/>
    <property type="project" value="UniProtKB-KW"/>
</dbReference>
<dbReference type="InterPro" id="IPR033116">
    <property type="entry name" value="TRYPSIN_SER"/>
</dbReference>
<dbReference type="Proteomes" id="UP000007151">
    <property type="component" value="Unassembled WGS sequence"/>
</dbReference>
<dbReference type="InterPro" id="IPR001254">
    <property type="entry name" value="Trypsin_dom"/>
</dbReference>
<comment type="caution">
    <text evidence="7">The sequence shown here is derived from an EMBL/GenBank/DDBJ whole genome shotgun (WGS) entry which is preliminary data.</text>
</comment>
<sequence length="287" mass="30303">MKVLALLALFAVVGARRLDYEPISIDYHETIGIPEASRIQQAEAAADFDGSRIVGGSAAGLGSNPWIAGLIVTLTDNRRSMCGSSLISNTRLVTAAHCWKTRSIQGRSITVVLASTKLFSGGTRRETNRIQVHGSYNQNNLNNDVAIITISSVSFNNNIRAVALPSGLLLNFNYAGERAVAAGYGRISDSSGGDNSLRQVALTVIENFECANIFGTSSVIHSTLCTSGVGRVGPCSGDSGGPLVFTFSGVRYLIGVTSFVSARGCQSGLPAGYARVTSFASWIRSRM</sequence>
<evidence type="ECO:0000256" key="3">
    <source>
        <dbReference type="ARBA" id="ARBA00023157"/>
    </source>
</evidence>
<protein>
    <submittedName>
        <fullName evidence="7">Serine protease</fullName>
    </submittedName>
</protein>
<dbReference type="PROSITE" id="PS50240">
    <property type="entry name" value="TRYPSIN_DOM"/>
    <property type="match status" value="1"/>
</dbReference>
<dbReference type="EMBL" id="AGBW02011570">
    <property type="protein sequence ID" value="OWR46476.1"/>
    <property type="molecule type" value="Genomic_DNA"/>
</dbReference>
<keyword evidence="2" id="KW-0800">Toxin</keyword>
<dbReference type="AlphaFoldDB" id="A0A212EYA6"/>
<accession>A0A212EYA6</accession>
<dbReference type="Gene3D" id="2.40.10.10">
    <property type="entry name" value="Trypsin-like serine proteases"/>
    <property type="match status" value="2"/>
</dbReference>
<keyword evidence="4" id="KW-1199">Hemostasis impairing toxin</keyword>
<dbReference type="GO" id="GO:0004252">
    <property type="term" value="F:serine-type endopeptidase activity"/>
    <property type="evidence" value="ECO:0007669"/>
    <property type="project" value="InterPro"/>
</dbReference>
<dbReference type="InterPro" id="IPR051333">
    <property type="entry name" value="CLIP_Serine_Protease"/>
</dbReference>
<evidence type="ECO:0000256" key="1">
    <source>
        <dbReference type="ARBA" id="ARBA00004239"/>
    </source>
</evidence>
<keyword evidence="8" id="KW-1185">Reference proteome</keyword>
<dbReference type="FunFam" id="2.40.10.10:FF:000068">
    <property type="entry name" value="transmembrane protease serine 2"/>
    <property type="match status" value="1"/>
</dbReference>
<dbReference type="SUPFAM" id="SSF50494">
    <property type="entry name" value="Trypsin-like serine proteases"/>
    <property type="match status" value="1"/>
</dbReference>
<dbReference type="InterPro" id="IPR018114">
    <property type="entry name" value="TRYPSIN_HIS"/>
</dbReference>
<dbReference type="OrthoDB" id="5565075at2759"/>
<evidence type="ECO:0000256" key="6">
    <source>
        <dbReference type="ARBA" id="ARBA00084094"/>
    </source>
</evidence>
<keyword evidence="7" id="KW-0645">Protease</keyword>
<dbReference type="SMART" id="SM00020">
    <property type="entry name" value="Tryp_SPc"/>
    <property type="match status" value="1"/>
</dbReference>
<gene>
    <name evidence="7" type="ORF">KGM_205336</name>
</gene>
<dbReference type="KEGG" id="dpl:KGM_205336"/>
<dbReference type="CDD" id="cd00190">
    <property type="entry name" value="Tryp_SPc"/>
    <property type="match status" value="1"/>
</dbReference>
<evidence type="ECO:0000256" key="5">
    <source>
        <dbReference type="ARBA" id="ARBA00055534"/>
    </source>
</evidence>
<evidence type="ECO:0000313" key="8">
    <source>
        <dbReference type="Proteomes" id="UP000007151"/>
    </source>
</evidence>
<dbReference type="FunCoup" id="A0A212EYA6">
    <property type="interactions" value="39"/>
</dbReference>